<dbReference type="InterPro" id="IPR021133">
    <property type="entry name" value="HEAT_type_2"/>
</dbReference>
<proteinExistence type="predicted"/>
<dbReference type="Gene3D" id="1.25.10.10">
    <property type="entry name" value="Leucine-rich Repeat Variant"/>
    <property type="match status" value="1"/>
</dbReference>
<comment type="caution">
    <text evidence="4">The sequence shown here is derived from an EMBL/GenBank/DDBJ whole genome shotgun (WGS) entry which is preliminary data.</text>
</comment>
<evidence type="ECO:0000256" key="2">
    <source>
        <dbReference type="PROSITE-ProRule" id="PRU00103"/>
    </source>
</evidence>
<protein>
    <recommendedName>
        <fullName evidence="3">Thiamine phosphate synthase/TenI domain-containing protein</fullName>
    </recommendedName>
</protein>
<dbReference type="GO" id="GO:0005829">
    <property type="term" value="C:cytosol"/>
    <property type="evidence" value="ECO:0007669"/>
    <property type="project" value="TreeGrafter"/>
</dbReference>
<dbReference type="PANTHER" id="PTHR10648">
    <property type="entry name" value="SERINE/THREONINE-PROTEIN PHOSPHATASE PP2A 65 KDA REGULATORY SUBUNIT"/>
    <property type="match status" value="1"/>
</dbReference>
<dbReference type="GO" id="GO:0019888">
    <property type="term" value="F:protein phosphatase regulator activity"/>
    <property type="evidence" value="ECO:0007669"/>
    <property type="project" value="TreeGrafter"/>
</dbReference>
<feature type="repeat" description="HEAT" evidence="2">
    <location>
        <begin position="1122"/>
        <end position="1160"/>
    </location>
</feature>
<name>A0A1V9ZYZ4_9STRA</name>
<dbReference type="SUPFAM" id="SSF51391">
    <property type="entry name" value="Thiamin phosphate synthase"/>
    <property type="match status" value="1"/>
</dbReference>
<dbReference type="InterPro" id="IPR022998">
    <property type="entry name" value="ThiamineP_synth_TenI"/>
</dbReference>
<dbReference type="GO" id="GO:0009228">
    <property type="term" value="P:thiamine biosynthetic process"/>
    <property type="evidence" value="ECO:0007669"/>
    <property type="project" value="UniProtKB-KW"/>
</dbReference>
<evidence type="ECO:0000313" key="5">
    <source>
        <dbReference type="Proteomes" id="UP000243217"/>
    </source>
</evidence>
<dbReference type="Proteomes" id="UP000243217">
    <property type="component" value="Unassembled WGS sequence"/>
</dbReference>
<dbReference type="InterPro" id="IPR011989">
    <property type="entry name" value="ARM-like"/>
</dbReference>
<feature type="domain" description="Thiamine phosphate synthase/TenI" evidence="3">
    <location>
        <begin position="27"/>
        <end position="196"/>
    </location>
</feature>
<dbReference type="GO" id="GO:0005634">
    <property type="term" value="C:nucleus"/>
    <property type="evidence" value="ECO:0007669"/>
    <property type="project" value="TreeGrafter"/>
</dbReference>
<evidence type="ECO:0000259" key="3">
    <source>
        <dbReference type="Pfam" id="PF02581"/>
    </source>
</evidence>
<reference evidence="4 5" key="1">
    <citation type="journal article" date="2014" name="Genome Biol. Evol.">
        <title>The secreted proteins of Achlya hypogyna and Thraustotheca clavata identify the ancestral oomycete secretome and reveal gene acquisitions by horizontal gene transfer.</title>
        <authorList>
            <person name="Misner I."/>
            <person name="Blouin N."/>
            <person name="Leonard G."/>
            <person name="Richards T.A."/>
            <person name="Lane C.E."/>
        </authorList>
    </citation>
    <scope>NUCLEOTIDE SEQUENCE [LARGE SCALE GENOMIC DNA]</scope>
    <source>
        <strain evidence="4 5">ATCC 34112</strain>
    </source>
</reference>
<dbReference type="OrthoDB" id="60757at2759"/>
<dbReference type="PANTHER" id="PTHR10648:SF4">
    <property type="entry name" value="PROTEIN PHOSPHATASE 2 (FORMERLY 2A), REGULATORY SUBUNIT A, BETA ISOFORM-RELATED"/>
    <property type="match status" value="1"/>
</dbReference>
<accession>A0A1V9ZYZ4</accession>
<sequence>MKTSFGFVRRRRLLVLIASPHDVIESRALKKALKSASIDAIQLRNDPSIPVPLSVYKNSAMSLNTMRNNIKFRPLLILNAPPDSNLHHLYPDVIDYFHYPERSMADIESQDIIQNGPPYFGVSVHSIDTAEQAINMGAFYLQVGTMFPTTSHPEKNVVEGPKLMQQIRQRFPSTPLIGIGGISQDNCSHVLDAGANDAFMGLFDGWCGSLEQSPRRPTVSFAARSDHEGIAYEEETEFNSAWRYYDESVASHEDAEEELQDTPKQTFILWKYQTLEKYELYLSLHTEIKKYSHQAIGTLQNGWNIVHLCGKKWCLGSNCSSCYTILHLDEYLAVNHPRATVGLRFTNGQEGRLHYLEVVSWHSSTPATSMQLYLQQDQVVDDMQCVNIYEGAYSAVKVISVRSKSALEFAGVQPGFSLCHVNSNFVQSVQAVFEAVSTSSSLYVCLHFQAPEAPSPTASRTITSLGDIYQVTFVPLPNRGIEHLGDIGLRFRKVMDMICVVDVSGYAASRNVRRGSLILRINGTRTPFLSFDRLSEFSASSSFFRLPVTLDFVALPQENYFLEKERSLISASLIVYQMAKVAEQLRIHFHTLHSYVLCRYNLSNAFDTSAFAPLGPAIRKTLLPFIAPRMLSSLPIPADMVRLLTTLKGQYGRICEMGTDAIEFALITVYSLCYIEEVSVHREAVHSFRELIKLLPMENLLTHALPLITTLKSNSKTILRAASVSLWLEYLRRLQTQAMVLNDEDERMPNDEDYFNDMNHLRWRHQVLEAGVAFAELSSDLEPAVSCAARQHLTTLVQELIIPEPSNTVHWSWIVPLVEALSKALMPDGRLDALHLTCQLAPWTSPEQVHWRWRLALVFASLANDGNDLIRKVAAQKFVPFVEYIQIQDLAALYDSNSHVVASSPHSNSMLEMSDIRWTERERAISGARGIDRKRDDDDDRPRGLSAISWLGSASIDSDNSDARRRCLSIDSIHQITSGESTHHVLFALMDGYMNLMQDAPTDIKKIICRSVGRVAELFGHEILVKFLIPTIQDVIVRDMDDCKCHGSSAVYDSIHHILMRELCQLAPLFVDDPEGMACDILPFIVNFLSSPVQHTHLVVEALENLDYLGYALGKDAFVTELAPILAAAVDNPEWKVRVAVAYNLGPLLQWLGTTIFMQHFKKLVETLCQDLVYQVRNLALQPMQLLFEGVASSSALDIDNLWRQYALDFVTSVLVCHANYQMRVAAIHWFAAVAQAMGEAERESYLYPTLSKLAKDPVANVRVVCARELGKNDLPEALHTELTAGFQEDADMDVQFFAKDDDDST</sequence>
<dbReference type="PROSITE" id="PS50077">
    <property type="entry name" value="HEAT_REPEAT"/>
    <property type="match status" value="1"/>
</dbReference>
<dbReference type="CDD" id="cd00564">
    <property type="entry name" value="TMP_TenI"/>
    <property type="match status" value="1"/>
</dbReference>
<dbReference type="InterPro" id="IPR016024">
    <property type="entry name" value="ARM-type_fold"/>
</dbReference>
<dbReference type="InterPro" id="IPR051023">
    <property type="entry name" value="PP2A_Regulatory_Subunit_A"/>
</dbReference>
<dbReference type="EMBL" id="JNBS01000951">
    <property type="protein sequence ID" value="OQS03252.1"/>
    <property type="molecule type" value="Genomic_DNA"/>
</dbReference>
<dbReference type="Pfam" id="PF02581">
    <property type="entry name" value="TMP-TENI"/>
    <property type="match status" value="1"/>
</dbReference>
<keyword evidence="1" id="KW-0677">Repeat</keyword>
<dbReference type="STRING" id="74557.A0A1V9ZYZ4"/>
<keyword evidence="5" id="KW-1185">Reference proteome</keyword>
<organism evidence="4 5">
    <name type="scientific">Thraustotheca clavata</name>
    <dbReference type="NCBI Taxonomy" id="74557"/>
    <lineage>
        <taxon>Eukaryota</taxon>
        <taxon>Sar</taxon>
        <taxon>Stramenopiles</taxon>
        <taxon>Oomycota</taxon>
        <taxon>Saprolegniomycetes</taxon>
        <taxon>Saprolegniales</taxon>
        <taxon>Achlyaceae</taxon>
        <taxon>Thraustotheca</taxon>
    </lineage>
</organism>
<evidence type="ECO:0000256" key="1">
    <source>
        <dbReference type="ARBA" id="ARBA00022737"/>
    </source>
</evidence>
<dbReference type="InterPro" id="IPR036206">
    <property type="entry name" value="ThiamineP_synth_sf"/>
</dbReference>
<dbReference type="GO" id="GO:0000159">
    <property type="term" value="C:protein phosphatase type 2A complex"/>
    <property type="evidence" value="ECO:0007669"/>
    <property type="project" value="TreeGrafter"/>
</dbReference>
<evidence type="ECO:0000313" key="4">
    <source>
        <dbReference type="EMBL" id="OQS03252.1"/>
    </source>
</evidence>
<gene>
    <name evidence="4" type="ORF">THRCLA_04455</name>
</gene>
<dbReference type="Gene3D" id="3.20.20.70">
    <property type="entry name" value="Aldolase class I"/>
    <property type="match status" value="1"/>
</dbReference>
<dbReference type="SUPFAM" id="SSF48371">
    <property type="entry name" value="ARM repeat"/>
    <property type="match status" value="1"/>
</dbReference>
<dbReference type="InterPro" id="IPR013785">
    <property type="entry name" value="Aldolase_TIM"/>
</dbReference>